<keyword evidence="4" id="KW-1185">Reference proteome</keyword>
<organism evidence="3 4">
    <name type="scientific">Trametes coccinea (strain BRFM310)</name>
    <name type="common">Pycnoporus coccineus</name>
    <dbReference type="NCBI Taxonomy" id="1353009"/>
    <lineage>
        <taxon>Eukaryota</taxon>
        <taxon>Fungi</taxon>
        <taxon>Dikarya</taxon>
        <taxon>Basidiomycota</taxon>
        <taxon>Agaricomycotina</taxon>
        <taxon>Agaricomycetes</taxon>
        <taxon>Polyporales</taxon>
        <taxon>Polyporaceae</taxon>
        <taxon>Trametes</taxon>
    </lineage>
</organism>
<feature type="transmembrane region" description="Helical" evidence="2">
    <location>
        <begin position="237"/>
        <end position="256"/>
    </location>
</feature>
<keyword evidence="2" id="KW-1133">Transmembrane helix</keyword>
<keyword evidence="2" id="KW-0472">Membrane</keyword>
<feature type="transmembrane region" description="Helical" evidence="2">
    <location>
        <begin position="210"/>
        <end position="231"/>
    </location>
</feature>
<keyword evidence="2" id="KW-0812">Transmembrane</keyword>
<accession>A0A1Y2IBW2</accession>
<sequence length="395" mass="42755">MLTLQEAGILSTTFEAILYGYAVFMFSLAMWILLRDRRERQVNYALVAAGCSLITLATAEMAVNITRIFQGFITKGPFLNSGPEAYFAVVSDPTFVTKSVLYNVQTLILDAVVIYRTYVVWQSGLIVLLPIIGWCGLLAGSIGLNVALMNSEHMGDVFAVQTGRWITAVYALTLGTNLSSTILLAGRIWTVARRSAQYRSSNIFSPVLRVIIESGAIYSMTITAALISFVVQSNGVYILLDMISPIISIVFNMLIIRMGLAGDRTVFGASTSATAALPWQAGTSGSGWATDRSGVGAVAIRRRTGEPRYEMKDLKVEITQVIEDDSEYAVTGHAGSQQHHVQVGAGALGMNMGSMGARELRVMSGPRDEEEELEGTSPNSSFHEGQLQEKLAVAV</sequence>
<dbReference type="Proteomes" id="UP000193067">
    <property type="component" value="Unassembled WGS sequence"/>
</dbReference>
<evidence type="ECO:0000313" key="3">
    <source>
        <dbReference type="EMBL" id="OSC98609.1"/>
    </source>
</evidence>
<proteinExistence type="predicted"/>
<feature type="transmembrane region" description="Helical" evidence="2">
    <location>
        <begin position="16"/>
        <end position="34"/>
    </location>
</feature>
<feature type="region of interest" description="Disordered" evidence="1">
    <location>
        <begin position="363"/>
        <end position="395"/>
    </location>
</feature>
<gene>
    <name evidence="3" type="ORF">PYCCODRAFT_1447350</name>
</gene>
<reference evidence="3 4" key="1">
    <citation type="journal article" date="2015" name="Biotechnol. Biofuels">
        <title>Enhanced degradation of softwood versus hardwood by the white-rot fungus Pycnoporus coccineus.</title>
        <authorList>
            <person name="Couturier M."/>
            <person name="Navarro D."/>
            <person name="Chevret D."/>
            <person name="Henrissat B."/>
            <person name="Piumi F."/>
            <person name="Ruiz-Duenas F.J."/>
            <person name="Martinez A.T."/>
            <person name="Grigoriev I.V."/>
            <person name="Riley R."/>
            <person name="Lipzen A."/>
            <person name="Berrin J.G."/>
            <person name="Master E.R."/>
            <person name="Rosso M.N."/>
        </authorList>
    </citation>
    <scope>NUCLEOTIDE SEQUENCE [LARGE SCALE GENOMIC DNA]</scope>
    <source>
        <strain evidence="3 4">BRFM310</strain>
    </source>
</reference>
<dbReference type="OrthoDB" id="3354175at2759"/>
<feature type="transmembrane region" description="Helical" evidence="2">
    <location>
        <begin position="168"/>
        <end position="189"/>
    </location>
</feature>
<name>A0A1Y2IBW2_TRAC3</name>
<evidence type="ECO:0000256" key="2">
    <source>
        <dbReference type="SAM" id="Phobius"/>
    </source>
</evidence>
<dbReference type="STRING" id="1353009.A0A1Y2IBW2"/>
<protein>
    <submittedName>
        <fullName evidence="3">Uncharacterized protein</fullName>
    </submittedName>
</protein>
<dbReference type="EMBL" id="KZ084136">
    <property type="protein sequence ID" value="OSC98609.1"/>
    <property type="molecule type" value="Genomic_DNA"/>
</dbReference>
<evidence type="ECO:0000256" key="1">
    <source>
        <dbReference type="SAM" id="MobiDB-lite"/>
    </source>
</evidence>
<feature type="transmembrane region" description="Helical" evidence="2">
    <location>
        <begin position="125"/>
        <end position="148"/>
    </location>
</feature>
<dbReference type="AlphaFoldDB" id="A0A1Y2IBW2"/>
<evidence type="ECO:0000313" key="4">
    <source>
        <dbReference type="Proteomes" id="UP000193067"/>
    </source>
</evidence>